<feature type="domain" description="RagB/SusD" evidence="7">
    <location>
        <begin position="363"/>
        <end position="464"/>
    </location>
</feature>
<evidence type="ECO:0000256" key="1">
    <source>
        <dbReference type="ARBA" id="ARBA00004442"/>
    </source>
</evidence>
<dbReference type="SUPFAM" id="SSF48452">
    <property type="entry name" value="TPR-like"/>
    <property type="match status" value="1"/>
</dbReference>
<accession>D7VKH1</accession>
<gene>
    <name evidence="9" type="ORF">HMPREF0766_11490</name>
</gene>
<keyword evidence="5" id="KW-0998">Cell outer membrane</keyword>
<dbReference type="STRING" id="525373.HMPREF0766_11490"/>
<comment type="similarity">
    <text evidence="2">Belongs to the SusD family.</text>
</comment>
<dbReference type="Pfam" id="PF07980">
    <property type="entry name" value="SusD_RagB"/>
    <property type="match status" value="1"/>
</dbReference>
<evidence type="ECO:0000256" key="5">
    <source>
        <dbReference type="ARBA" id="ARBA00023237"/>
    </source>
</evidence>
<dbReference type="Pfam" id="PF14322">
    <property type="entry name" value="SusD-like_3"/>
    <property type="match status" value="1"/>
</dbReference>
<dbReference type="Proteomes" id="UP000006258">
    <property type="component" value="Unassembled WGS sequence"/>
</dbReference>
<reference evidence="9" key="1">
    <citation type="submission" date="2010-07" db="EMBL/GenBank/DDBJ databases">
        <authorList>
            <person name="Muzny D."/>
            <person name="Qin X."/>
            <person name="Buhay C."/>
            <person name="Dugan-Rocha S."/>
            <person name="Ding Y."/>
            <person name="Chen G."/>
            <person name="Hawes A."/>
            <person name="Holder M."/>
            <person name="Jhangiani S."/>
            <person name="Johnson A."/>
            <person name="Khan Z."/>
            <person name="Li Z."/>
            <person name="Liu W."/>
            <person name="Liu X."/>
            <person name="Perez L."/>
            <person name="Shen H."/>
            <person name="Wang Q."/>
            <person name="Watt J."/>
            <person name="Xi L."/>
            <person name="Xin Y."/>
            <person name="Zhou J."/>
            <person name="Deng J."/>
            <person name="Jiang H."/>
            <person name="Liu Y."/>
            <person name="Qu J."/>
            <person name="Song X.-Z."/>
            <person name="Zhang L."/>
            <person name="Villasana D."/>
            <person name="Johnson A."/>
            <person name="Liu J."/>
            <person name="Liyanage D."/>
            <person name="Lorensuhewa L."/>
            <person name="Robinson T."/>
            <person name="Song A."/>
            <person name="Song B.-B."/>
            <person name="Dinh H."/>
            <person name="Thornton R."/>
            <person name="Coyle M."/>
            <person name="Francisco L."/>
            <person name="Jackson L."/>
            <person name="Javaid M."/>
            <person name="Korchina V."/>
            <person name="Kovar C."/>
            <person name="Mata R."/>
            <person name="Mathew T."/>
            <person name="Ngo R."/>
            <person name="Nguyen L."/>
            <person name="Nguyen N."/>
            <person name="Okwuonu G."/>
            <person name="Ongeri F."/>
            <person name="Pham C."/>
            <person name="Simmons D."/>
            <person name="Wilczek-Boney K."/>
            <person name="Hale W."/>
            <person name="Jakkamsetti A."/>
            <person name="Pham P."/>
            <person name="Ruth R."/>
            <person name="San Lucas F."/>
            <person name="Warren J."/>
            <person name="Zhang J."/>
            <person name="Zhao Z."/>
            <person name="Zhou C."/>
            <person name="Zhu D."/>
            <person name="Lee S."/>
            <person name="Bess C."/>
            <person name="Blankenburg K."/>
            <person name="Forbes L."/>
            <person name="Fu Q."/>
            <person name="Gubbala S."/>
            <person name="Hirani K."/>
            <person name="Jayaseelan J.C."/>
            <person name="Lara F."/>
            <person name="Munidasa M."/>
            <person name="Palculict T."/>
            <person name="Patil S."/>
            <person name="Pu L.-L."/>
            <person name="Saada N."/>
            <person name="Tang L."/>
            <person name="Weissenberger G."/>
            <person name="Zhu Y."/>
            <person name="Hemphill L."/>
            <person name="Shang Y."/>
            <person name="Youmans B."/>
            <person name="Ayvaz T."/>
            <person name="Ross M."/>
            <person name="Santibanez J."/>
            <person name="Aqrawi P."/>
            <person name="Gross S."/>
            <person name="Joshi V."/>
            <person name="Fowler G."/>
            <person name="Nazareth L."/>
            <person name="Reid J."/>
            <person name="Worley K."/>
            <person name="Petrosino J."/>
            <person name="Highlander S."/>
            <person name="Gibbs R."/>
        </authorList>
    </citation>
    <scope>NUCLEOTIDE SEQUENCE [LARGE SCALE GENOMIC DNA]</scope>
    <source>
        <strain evidence="9">ATCC 33861</strain>
    </source>
</reference>
<dbReference type="EMBL" id="ACHA02000005">
    <property type="protein sequence ID" value="EFK58773.1"/>
    <property type="molecule type" value="Genomic_DNA"/>
</dbReference>
<dbReference type="eggNOG" id="COG2913">
    <property type="taxonomic scope" value="Bacteria"/>
</dbReference>
<dbReference type="AlphaFoldDB" id="D7VKH1"/>
<evidence type="ECO:0000313" key="10">
    <source>
        <dbReference type="Proteomes" id="UP000006258"/>
    </source>
</evidence>
<organism evidence="9 10">
    <name type="scientific">Sphingobacterium spiritivorum ATCC 33861</name>
    <dbReference type="NCBI Taxonomy" id="525373"/>
    <lineage>
        <taxon>Bacteria</taxon>
        <taxon>Pseudomonadati</taxon>
        <taxon>Bacteroidota</taxon>
        <taxon>Sphingobacteriia</taxon>
        <taxon>Sphingobacteriales</taxon>
        <taxon>Sphingobacteriaceae</taxon>
        <taxon>Sphingobacterium</taxon>
    </lineage>
</organism>
<dbReference type="Gene3D" id="1.25.40.390">
    <property type="match status" value="1"/>
</dbReference>
<sequence>MQHSKKMKKKLIITCIAAAFLVCSCNKYLDVLPKTQIPEEALFDSEQGFKDALAGVYINAKNENIYGRQLSYGAIESLISSWDVSSGTLEQQMGLFNYQDEKVTAVFNGTFSQQYRTIAHINQILENLESKRAVLKTKNMYELVKAECLALRAYLHFDLIRLYGPMPLEPSKGNQLAYVTTFGKGINEHIPYDQFKLRIFQDLKDAETLLKPFDPIIKYSLTELRRPNTGDFFPDDTYFAYRPLRMNYYAVKALQARAHLWYGEKDLAFAAASEVIEAKDSNGAQKFKLGTGADFTAKNFVLTGEHIFGLYENNMNKTYTNYFGSGMYRKGTTVTTISRDLYGNTGTDMREASLWSLITLTNGSKYYVISKYMPLELTATSIDNDYKQIPMLRISEMYLIAAEAAPFAQGIEYFKQFRAARNISQLAVPQNEPELNNQILKEYRKEFYAEGQAFFAFKRTNAPKSQILFVPTAATVNYLLPMPTVEITNQ</sequence>
<evidence type="ECO:0000313" key="9">
    <source>
        <dbReference type="EMBL" id="EFK58773.1"/>
    </source>
</evidence>
<evidence type="ECO:0000256" key="2">
    <source>
        <dbReference type="ARBA" id="ARBA00006275"/>
    </source>
</evidence>
<evidence type="ECO:0000256" key="3">
    <source>
        <dbReference type="ARBA" id="ARBA00022729"/>
    </source>
</evidence>
<dbReference type="InterPro" id="IPR012944">
    <property type="entry name" value="SusD_RagB_dom"/>
</dbReference>
<evidence type="ECO:0000259" key="8">
    <source>
        <dbReference type="Pfam" id="PF14322"/>
    </source>
</evidence>
<dbReference type="OrthoDB" id="1097962at2"/>
<comment type="caution">
    <text evidence="9">The sequence shown here is derived from an EMBL/GenBank/DDBJ whole genome shotgun (WGS) entry which is preliminary data.</text>
</comment>
<dbReference type="InterPro" id="IPR011990">
    <property type="entry name" value="TPR-like_helical_dom_sf"/>
</dbReference>
<keyword evidence="3 6" id="KW-0732">Signal</keyword>
<dbReference type="InterPro" id="IPR033985">
    <property type="entry name" value="SusD-like_N"/>
</dbReference>
<feature type="chain" id="PRO_5005672183" description="SusD-like N-terminal domain-containing protein" evidence="6">
    <location>
        <begin position="30"/>
        <end position="490"/>
    </location>
</feature>
<proteinExistence type="inferred from homology"/>
<feature type="domain" description="SusD-like N-terminal" evidence="8">
    <location>
        <begin position="27"/>
        <end position="210"/>
    </location>
</feature>
<dbReference type="PROSITE" id="PS51257">
    <property type="entry name" value="PROKAR_LIPOPROTEIN"/>
    <property type="match status" value="1"/>
</dbReference>
<comment type="subcellular location">
    <subcellularLocation>
        <location evidence="1">Cell outer membrane</location>
    </subcellularLocation>
</comment>
<evidence type="ECO:0008006" key="11">
    <source>
        <dbReference type="Google" id="ProtNLM"/>
    </source>
</evidence>
<evidence type="ECO:0000256" key="4">
    <source>
        <dbReference type="ARBA" id="ARBA00023136"/>
    </source>
</evidence>
<name>D7VKH1_SPHSI</name>
<keyword evidence="10" id="KW-1185">Reference proteome</keyword>
<dbReference type="GO" id="GO:0009279">
    <property type="term" value="C:cell outer membrane"/>
    <property type="evidence" value="ECO:0007669"/>
    <property type="project" value="UniProtKB-SubCell"/>
</dbReference>
<dbReference type="HOGENOM" id="CLU_015553_3_5_10"/>
<evidence type="ECO:0000259" key="7">
    <source>
        <dbReference type="Pfam" id="PF07980"/>
    </source>
</evidence>
<feature type="signal peptide" evidence="6">
    <location>
        <begin position="1"/>
        <end position="29"/>
    </location>
</feature>
<protein>
    <recommendedName>
        <fullName evidence="11">SusD-like N-terminal domain-containing protein</fullName>
    </recommendedName>
</protein>
<evidence type="ECO:0000256" key="6">
    <source>
        <dbReference type="SAM" id="SignalP"/>
    </source>
</evidence>
<keyword evidence="4" id="KW-0472">Membrane</keyword>